<evidence type="ECO:0000313" key="2">
    <source>
        <dbReference type="Proteomes" id="UP000318878"/>
    </source>
</evidence>
<dbReference type="NCBIfam" id="TIGR01409">
    <property type="entry name" value="TAT_signal_seq"/>
    <property type="match status" value="1"/>
</dbReference>
<sequence>MALDRLSSVDRRHFLKTAASGAALAAAAPGMLLGDETKPAADAQSPESLVKVLFDSMNEKQKKEICLPWEHTDSRGLLRARVENNWHITKPSINSNYFTSDQKHLIRQIFEGIVAEDWVERFDRQLKDDAGGFGNDQNIAIFGAPGEDKFELVMTGRHMTMRCDGNSTPHVAFGGPIFYGHAAKGFNEKPDHPGNVFWQQAVAANNVYKMLDGKQQEQALVKTAPFEEDVKFQGPEGKFLGIEVADLASDQKEGVQKVLQTLIAPYRQSDRDEVVACLDKNGGLDECRLAFFREGDIGDDQVWDIWRLEGPSFVWHYRGSPHVHVWVNVADTSQVATNSA</sequence>
<comment type="caution">
    <text evidence="1">The sequence shown here is derived from an EMBL/GenBank/DDBJ whole genome shotgun (WGS) entry which is preliminary data.</text>
</comment>
<dbReference type="Proteomes" id="UP000318878">
    <property type="component" value="Unassembled WGS sequence"/>
</dbReference>
<reference evidence="1 2" key="1">
    <citation type="submission" date="2019-02" db="EMBL/GenBank/DDBJ databases">
        <title>Deep-cultivation of Planctomycetes and their phenomic and genomic characterization uncovers novel biology.</title>
        <authorList>
            <person name="Wiegand S."/>
            <person name="Jogler M."/>
            <person name="Boedeker C."/>
            <person name="Pinto D."/>
            <person name="Vollmers J."/>
            <person name="Rivas-Marin E."/>
            <person name="Kohn T."/>
            <person name="Peeters S.H."/>
            <person name="Heuer A."/>
            <person name="Rast P."/>
            <person name="Oberbeckmann S."/>
            <person name="Bunk B."/>
            <person name="Jeske O."/>
            <person name="Meyerdierks A."/>
            <person name="Storesund J.E."/>
            <person name="Kallscheuer N."/>
            <person name="Luecker S."/>
            <person name="Lage O.M."/>
            <person name="Pohl T."/>
            <person name="Merkel B.J."/>
            <person name="Hornburger P."/>
            <person name="Mueller R.-W."/>
            <person name="Bruemmer F."/>
            <person name="Labrenz M."/>
            <person name="Spormann A.M."/>
            <person name="Op Den Camp H."/>
            <person name="Overmann J."/>
            <person name="Amann R."/>
            <person name="Jetten M.S.M."/>
            <person name="Mascher T."/>
            <person name="Medema M.H."/>
            <person name="Devos D.P."/>
            <person name="Kaster A.-K."/>
            <person name="Ovreas L."/>
            <person name="Rohde M."/>
            <person name="Galperin M.Y."/>
            <person name="Jogler C."/>
        </authorList>
    </citation>
    <scope>NUCLEOTIDE SEQUENCE [LARGE SCALE GENOMIC DNA]</scope>
    <source>
        <strain evidence="1 2">Enr8</strain>
    </source>
</reference>
<dbReference type="InterPro" id="IPR006311">
    <property type="entry name" value="TAT_signal"/>
</dbReference>
<evidence type="ECO:0008006" key="3">
    <source>
        <dbReference type="Google" id="ProtNLM"/>
    </source>
</evidence>
<proteinExistence type="predicted"/>
<accession>A0A5C5VL04</accession>
<keyword evidence="2" id="KW-1185">Reference proteome</keyword>
<dbReference type="InterPro" id="IPR021889">
    <property type="entry name" value="DUF3500"/>
</dbReference>
<dbReference type="AlphaFoldDB" id="A0A5C5VL04"/>
<dbReference type="EMBL" id="SJPF01000001">
    <property type="protein sequence ID" value="TWT39286.1"/>
    <property type="molecule type" value="Genomic_DNA"/>
</dbReference>
<dbReference type="RefSeq" id="WP_246119948.1">
    <property type="nucleotide sequence ID" value="NZ_SJPF01000001.1"/>
</dbReference>
<evidence type="ECO:0000313" key="1">
    <source>
        <dbReference type="EMBL" id="TWT39286.1"/>
    </source>
</evidence>
<protein>
    <recommendedName>
        <fullName evidence="3">DUF3500 domain-containing protein</fullName>
    </recommendedName>
</protein>
<dbReference type="Pfam" id="PF12006">
    <property type="entry name" value="DUF3500"/>
    <property type="match status" value="1"/>
</dbReference>
<dbReference type="PROSITE" id="PS51318">
    <property type="entry name" value="TAT"/>
    <property type="match status" value="1"/>
</dbReference>
<organism evidence="1 2">
    <name type="scientific">Blastopirellula retiformator</name>
    <dbReference type="NCBI Taxonomy" id="2527970"/>
    <lineage>
        <taxon>Bacteria</taxon>
        <taxon>Pseudomonadati</taxon>
        <taxon>Planctomycetota</taxon>
        <taxon>Planctomycetia</taxon>
        <taxon>Pirellulales</taxon>
        <taxon>Pirellulaceae</taxon>
        <taxon>Blastopirellula</taxon>
    </lineage>
</organism>
<gene>
    <name evidence="1" type="ORF">Enr8_09840</name>
</gene>
<name>A0A5C5VL04_9BACT</name>
<dbReference type="InterPro" id="IPR019546">
    <property type="entry name" value="TAT_signal_bac_arc"/>
</dbReference>